<sequence length="158" mass="17190">MEDSLWSALPALPPAEWLRRSNLAYLLVNAAHIAGLGMLLGSIITLDMRLLGLFRQAPLQPLAQVLSRTAAGGLVFAIITGTWLFLVNAPEYVGNNAFLSKLLLVSLAVANATFLHSRRHWALALQEGQPNLPVRIHALLSLLLWPAALVAGRWIGFL</sequence>
<proteinExistence type="predicted"/>
<protein>
    <submittedName>
        <fullName evidence="2">DUF2214 domain-containing protein</fullName>
    </submittedName>
</protein>
<keyword evidence="1" id="KW-1133">Transmembrane helix</keyword>
<keyword evidence="1" id="KW-0472">Membrane</keyword>
<evidence type="ECO:0000313" key="2">
    <source>
        <dbReference type="EMBL" id="KAA0694175.1"/>
    </source>
</evidence>
<accession>A0A7V7GTK7</accession>
<feature type="transmembrane region" description="Helical" evidence="1">
    <location>
        <begin position="65"/>
        <end position="86"/>
    </location>
</feature>
<dbReference type="RefSeq" id="WP_149333009.1">
    <property type="nucleotide sequence ID" value="NZ_QOVF01000003.1"/>
</dbReference>
<feature type="transmembrane region" description="Helical" evidence="1">
    <location>
        <begin position="23"/>
        <end position="44"/>
    </location>
</feature>
<keyword evidence="3" id="KW-1185">Reference proteome</keyword>
<organism evidence="2 3">
    <name type="scientific">Halopseudomonas laoshanensis</name>
    <dbReference type="NCBI Taxonomy" id="2268758"/>
    <lineage>
        <taxon>Bacteria</taxon>
        <taxon>Pseudomonadati</taxon>
        <taxon>Pseudomonadota</taxon>
        <taxon>Gammaproteobacteria</taxon>
        <taxon>Pseudomonadales</taxon>
        <taxon>Pseudomonadaceae</taxon>
        <taxon>Halopseudomonas</taxon>
    </lineage>
</organism>
<evidence type="ECO:0000313" key="3">
    <source>
        <dbReference type="Proteomes" id="UP000463138"/>
    </source>
</evidence>
<dbReference type="AlphaFoldDB" id="A0A7V7GTK7"/>
<evidence type="ECO:0000256" key="1">
    <source>
        <dbReference type="SAM" id="Phobius"/>
    </source>
</evidence>
<keyword evidence="1" id="KW-0812">Transmembrane</keyword>
<dbReference type="Proteomes" id="UP000463138">
    <property type="component" value="Unassembled WGS sequence"/>
</dbReference>
<reference evidence="2 3" key="1">
    <citation type="submission" date="2018-07" db="EMBL/GenBank/DDBJ databases">
        <title>Pseudomonas laoshanensis sp. nov., isolated from soil.</title>
        <authorList>
            <person name="Sun J."/>
            <person name="Yu L."/>
            <person name="Wang M."/>
            <person name="Zhang C."/>
        </authorList>
    </citation>
    <scope>NUCLEOTIDE SEQUENCE [LARGE SCALE GENOMIC DNA]</scope>
    <source>
        <strain evidence="2 3">Y22</strain>
    </source>
</reference>
<dbReference type="OrthoDB" id="7063120at2"/>
<name>A0A7V7GTK7_9GAMM</name>
<feature type="transmembrane region" description="Helical" evidence="1">
    <location>
        <begin position="98"/>
        <end position="115"/>
    </location>
</feature>
<dbReference type="EMBL" id="QOVF01000003">
    <property type="protein sequence ID" value="KAA0694175.1"/>
    <property type="molecule type" value="Genomic_DNA"/>
</dbReference>
<feature type="transmembrane region" description="Helical" evidence="1">
    <location>
        <begin position="136"/>
        <end position="155"/>
    </location>
</feature>
<comment type="caution">
    <text evidence="2">The sequence shown here is derived from an EMBL/GenBank/DDBJ whole genome shotgun (WGS) entry which is preliminary data.</text>
</comment>
<gene>
    <name evidence="2" type="ORF">DT594_12770</name>
</gene>